<protein>
    <recommendedName>
        <fullName evidence="4">WAP domain-containing protein</fullName>
    </recommendedName>
</protein>
<dbReference type="PANTHER" id="PTHR19441:SF30">
    <property type="entry name" value="ELAFIN"/>
    <property type="match status" value="1"/>
</dbReference>
<name>A0A8C4JKI2_DRONO</name>
<dbReference type="AlphaFoldDB" id="A0A8C4JKI2"/>
<dbReference type="Proteomes" id="UP000694423">
    <property type="component" value="Unplaced"/>
</dbReference>
<organism evidence="5 6">
    <name type="scientific">Dromaius novaehollandiae</name>
    <name type="common">Emu</name>
    <dbReference type="NCBI Taxonomy" id="8790"/>
    <lineage>
        <taxon>Eukaryota</taxon>
        <taxon>Metazoa</taxon>
        <taxon>Chordata</taxon>
        <taxon>Craniata</taxon>
        <taxon>Vertebrata</taxon>
        <taxon>Euteleostomi</taxon>
        <taxon>Archelosauria</taxon>
        <taxon>Archosauria</taxon>
        <taxon>Dinosauria</taxon>
        <taxon>Saurischia</taxon>
        <taxon>Theropoda</taxon>
        <taxon>Coelurosauria</taxon>
        <taxon>Aves</taxon>
        <taxon>Palaeognathae</taxon>
        <taxon>Casuariiformes</taxon>
        <taxon>Dromaiidae</taxon>
        <taxon>Dromaius</taxon>
    </lineage>
</organism>
<dbReference type="Pfam" id="PF00095">
    <property type="entry name" value="WAP"/>
    <property type="match status" value="2"/>
</dbReference>
<feature type="domain" description="WAP" evidence="4">
    <location>
        <begin position="95"/>
        <end position="139"/>
    </location>
</feature>
<evidence type="ECO:0000313" key="5">
    <source>
        <dbReference type="Ensembl" id="ENSDNVP00000008706.1"/>
    </source>
</evidence>
<dbReference type="SUPFAM" id="SSF57256">
    <property type="entry name" value="Elafin-like"/>
    <property type="match status" value="2"/>
</dbReference>
<keyword evidence="1" id="KW-0732">Signal</keyword>
<sequence>MRAGASAGRTWGGAAARGRGAAPGLQPRGGRAGAAAAPGGDARPCPLSDKPGECPKVRPAGQCGEECSADTQCPRGQRCARTGCGRVCVDPVLCLAGGAGACPVPGGRGTCLDLCSSDEECPWGQKCCSNGCGRVCTPVRPVPSRSRQQ</sequence>
<dbReference type="GO" id="GO:0019731">
    <property type="term" value="P:antibacterial humoral response"/>
    <property type="evidence" value="ECO:0007669"/>
    <property type="project" value="TreeGrafter"/>
</dbReference>
<dbReference type="SMART" id="SM00217">
    <property type="entry name" value="WAP"/>
    <property type="match status" value="2"/>
</dbReference>
<feature type="domain" description="WAP" evidence="4">
    <location>
        <begin position="47"/>
        <end position="92"/>
    </location>
</feature>
<evidence type="ECO:0000259" key="4">
    <source>
        <dbReference type="PROSITE" id="PS51390"/>
    </source>
</evidence>
<dbReference type="InterPro" id="IPR036645">
    <property type="entry name" value="Elafin-like_sf"/>
</dbReference>
<dbReference type="GO" id="GO:0004867">
    <property type="term" value="F:serine-type endopeptidase inhibitor activity"/>
    <property type="evidence" value="ECO:0007669"/>
    <property type="project" value="TreeGrafter"/>
</dbReference>
<accession>A0A8C4JKI2</accession>
<evidence type="ECO:0000256" key="2">
    <source>
        <dbReference type="ARBA" id="ARBA00023157"/>
    </source>
</evidence>
<evidence type="ECO:0000256" key="3">
    <source>
        <dbReference type="SAM" id="MobiDB-lite"/>
    </source>
</evidence>
<dbReference type="Ensembl" id="ENSDNVT00000010483.1">
    <property type="protein sequence ID" value="ENSDNVP00000008706.1"/>
    <property type="gene ID" value="ENSDNVG00000006143.1"/>
</dbReference>
<dbReference type="PROSITE" id="PS51390">
    <property type="entry name" value="WAP"/>
    <property type="match status" value="2"/>
</dbReference>
<keyword evidence="2" id="KW-1015">Disulfide bond</keyword>
<reference evidence="5" key="2">
    <citation type="submission" date="2025-09" db="UniProtKB">
        <authorList>
            <consortium name="Ensembl"/>
        </authorList>
    </citation>
    <scope>IDENTIFICATION</scope>
</reference>
<proteinExistence type="predicted"/>
<dbReference type="PRINTS" id="PR00003">
    <property type="entry name" value="4DISULPHCORE"/>
</dbReference>
<dbReference type="Gene3D" id="4.10.75.10">
    <property type="entry name" value="Elafin-like"/>
    <property type="match status" value="2"/>
</dbReference>
<evidence type="ECO:0000313" key="6">
    <source>
        <dbReference type="Proteomes" id="UP000694423"/>
    </source>
</evidence>
<reference evidence="5" key="1">
    <citation type="submission" date="2025-08" db="UniProtKB">
        <authorList>
            <consortium name="Ensembl"/>
        </authorList>
    </citation>
    <scope>IDENTIFICATION</scope>
</reference>
<dbReference type="GO" id="GO:0045087">
    <property type="term" value="P:innate immune response"/>
    <property type="evidence" value="ECO:0007669"/>
    <property type="project" value="TreeGrafter"/>
</dbReference>
<keyword evidence="6" id="KW-1185">Reference proteome</keyword>
<dbReference type="PANTHER" id="PTHR19441">
    <property type="entry name" value="WHEY ACDIC PROTEIN WAP"/>
    <property type="match status" value="1"/>
</dbReference>
<evidence type="ECO:0000256" key="1">
    <source>
        <dbReference type="ARBA" id="ARBA00022729"/>
    </source>
</evidence>
<dbReference type="GO" id="GO:0005615">
    <property type="term" value="C:extracellular space"/>
    <property type="evidence" value="ECO:0007669"/>
    <property type="project" value="TreeGrafter"/>
</dbReference>
<feature type="region of interest" description="Disordered" evidence="3">
    <location>
        <begin position="1"/>
        <end position="44"/>
    </location>
</feature>
<dbReference type="InterPro" id="IPR050514">
    <property type="entry name" value="WAP_four-disulfide_core"/>
</dbReference>
<dbReference type="InterPro" id="IPR008197">
    <property type="entry name" value="WAP_dom"/>
</dbReference>